<evidence type="ECO:0000313" key="1">
    <source>
        <dbReference type="EMBL" id="KYM83977.1"/>
    </source>
</evidence>
<proteinExistence type="predicted"/>
<dbReference type="AlphaFoldDB" id="A0A151I3Q6"/>
<accession>A0A151I3Q6</accession>
<sequence>ASRFETVFLCTHPKGPKMSQLVAAKYIKKSRYNIILKSRYNIILKQKRWMICQNVICHSVYQKDIKRVVSLFEKYSTLRQGQAILKKKV</sequence>
<feature type="non-terminal residue" evidence="1">
    <location>
        <position position="1"/>
    </location>
</feature>
<reference evidence="1 2" key="1">
    <citation type="submission" date="2015-09" db="EMBL/GenBank/DDBJ databases">
        <title>Atta colombica WGS genome.</title>
        <authorList>
            <person name="Nygaard S."/>
            <person name="Hu H."/>
            <person name="Boomsma J."/>
            <person name="Zhang G."/>
        </authorList>
    </citation>
    <scope>NUCLEOTIDE SEQUENCE [LARGE SCALE GENOMIC DNA]</scope>
    <source>
        <strain evidence="1">Treedump-2</strain>
        <tissue evidence="1">Whole body</tissue>
    </source>
</reference>
<dbReference type="EMBL" id="KQ976472">
    <property type="protein sequence ID" value="KYM83977.1"/>
    <property type="molecule type" value="Genomic_DNA"/>
</dbReference>
<protein>
    <submittedName>
        <fullName evidence="1">Uncharacterized protein</fullName>
    </submittedName>
</protein>
<gene>
    <name evidence="1" type="ORF">ALC53_05595</name>
</gene>
<dbReference type="Proteomes" id="UP000078540">
    <property type="component" value="Unassembled WGS sequence"/>
</dbReference>
<evidence type="ECO:0000313" key="2">
    <source>
        <dbReference type="Proteomes" id="UP000078540"/>
    </source>
</evidence>
<name>A0A151I3Q6_9HYME</name>
<keyword evidence="2" id="KW-1185">Reference proteome</keyword>
<organism evidence="1 2">
    <name type="scientific">Atta colombica</name>
    <dbReference type="NCBI Taxonomy" id="520822"/>
    <lineage>
        <taxon>Eukaryota</taxon>
        <taxon>Metazoa</taxon>
        <taxon>Ecdysozoa</taxon>
        <taxon>Arthropoda</taxon>
        <taxon>Hexapoda</taxon>
        <taxon>Insecta</taxon>
        <taxon>Pterygota</taxon>
        <taxon>Neoptera</taxon>
        <taxon>Endopterygota</taxon>
        <taxon>Hymenoptera</taxon>
        <taxon>Apocrita</taxon>
        <taxon>Aculeata</taxon>
        <taxon>Formicoidea</taxon>
        <taxon>Formicidae</taxon>
        <taxon>Myrmicinae</taxon>
        <taxon>Atta</taxon>
    </lineage>
</organism>